<protein>
    <recommendedName>
        <fullName evidence="3">CsbD family protein</fullName>
    </recommendedName>
</protein>
<gene>
    <name evidence="1" type="ORF">KSB_85890</name>
</gene>
<sequence>MARLLRLLAGQLLRLSSALLGRQGAQVNNWQSMRARGMDDLGRRATIGAKRRAQTLVPGNQSGKALLKRSRL</sequence>
<evidence type="ECO:0008006" key="3">
    <source>
        <dbReference type="Google" id="ProtNLM"/>
    </source>
</evidence>
<accession>A0ABQ3V5G1</accession>
<organism evidence="1 2">
    <name type="scientific">Ktedonobacter robiniae</name>
    <dbReference type="NCBI Taxonomy" id="2778365"/>
    <lineage>
        <taxon>Bacteria</taxon>
        <taxon>Bacillati</taxon>
        <taxon>Chloroflexota</taxon>
        <taxon>Ktedonobacteria</taxon>
        <taxon>Ktedonobacterales</taxon>
        <taxon>Ktedonobacteraceae</taxon>
        <taxon>Ktedonobacter</taxon>
    </lineage>
</organism>
<dbReference type="Proteomes" id="UP000654345">
    <property type="component" value="Unassembled WGS sequence"/>
</dbReference>
<keyword evidence="2" id="KW-1185">Reference proteome</keyword>
<evidence type="ECO:0000313" key="2">
    <source>
        <dbReference type="Proteomes" id="UP000654345"/>
    </source>
</evidence>
<evidence type="ECO:0000313" key="1">
    <source>
        <dbReference type="EMBL" id="GHO60114.1"/>
    </source>
</evidence>
<name>A0ABQ3V5G1_9CHLR</name>
<dbReference type="EMBL" id="BNJG01000004">
    <property type="protein sequence ID" value="GHO60114.1"/>
    <property type="molecule type" value="Genomic_DNA"/>
</dbReference>
<proteinExistence type="predicted"/>
<comment type="caution">
    <text evidence="1">The sequence shown here is derived from an EMBL/GenBank/DDBJ whole genome shotgun (WGS) entry which is preliminary data.</text>
</comment>
<reference evidence="1 2" key="1">
    <citation type="journal article" date="2021" name="Int. J. Syst. Evol. Microbiol.">
        <title>Reticulibacter mediterranei gen. nov., sp. nov., within the new family Reticulibacteraceae fam. nov., and Ktedonospora formicarum gen. nov., sp. nov., Ktedonobacter robiniae sp. nov., Dictyobacter formicarum sp. nov. and Dictyobacter arantiisoli sp. nov., belonging to the class Ktedonobacteria.</title>
        <authorList>
            <person name="Yabe S."/>
            <person name="Zheng Y."/>
            <person name="Wang C.M."/>
            <person name="Sakai Y."/>
            <person name="Abe K."/>
            <person name="Yokota A."/>
            <person name="Donadio S."/>
            <person name="Cavaletti L."/>
            <person name="Monciardini P."/>
        </authorList>
    </citation>
    <scope>NUCLEOTIDE SEQUENCE [LARGE SCALE GENOMIC DNA]</scope>
    <source>
        <strain evidence="1 2">SOSP1-30</strain>
    </source>
</reference>